<keyword evidence="2" id="KW-1185">Reference proteome</keyword>
<organism evidence="1 2">
    <name type="scientific">Demequina activiva</name>
    <dbReference type="NCBI Taxonomy" id="1582364"/>
    <lineage>
        <taxon>Bacteria</taxon>
        <taxon>Bacillati</taxon>
        <taxon>Actinomycetota</taxon>
        <taxon>Actinomycetes</taxon>
        <taxon>Micrococcales</taxon>
        <taxon>Demequinaceae</taxon>
        <taxon>Demequina</taxon>
    </lineage>
</organism>
<evidence type="ECO:0000313" key="2">
    <source>
        <dbReference type="Proteomes" id="UP000652354"/>
    </source>
</evidence>
<accession>A0A919Q0S1</accession>
<proteinExistence type="predicted"/>
<protein>
    <submittedName>
        <fullName evidence="1">Uncharacterized protein</fullName>
    </submittedName>
</protein>
<dbReference type="EMBL" id="BONR01000001">
    <property type="protein sequence ID" value="GIG54195.1"/>
    <property type="molecule type" value="Genomic_DNA"/>
</dbReference>
<dbReference type="Proteomes" id="UP000652354">
    <property type="component" value="Unassembled WGS sequence"/>
</dbReference>
<name>A0A919Q0S1_9MICO</name>
<gene>
    <name evidence="1" type="ORF">Dac01nite_09470</name>
</gene>
<comment type="caution">
    <text evidence="1">The sequence shown here is derived from an EMBL/GenBank/DDBJ whole genome shotgun (WGS) entry which is preliminary data.</text>
</comment>
<dbReference type="RefSeq" id="WP_203653708.1">
    <property type="nucleotide sequence ID" value="NZ_BONR01000001.1"/>
</dbReference>
<dbReference type="AlphaFoldDB" id="A0A919Q0S1"/>
<evidence type="ECO:0000313" key="1">
    <source>
        <dbReference type="EMBL" id="GIG54195.1"/>
    </source>
</evidence>
<reference evidence="1" key="1">
    <citation type="submission" date="2021-01" db="EMBL/GenBank/DDBJ databases">
        <title>Whole genome shotgun sequence of Demequina activiva NBRC 110675.</title>
        <authorList>
            <person name="Komaki H."/>
            <person name="Tamura T."/>
        </authorList>
    </citation>
    <scope>NUCLEOTIDE SEQUENCE</scope>
    <source>
        <strain evidence="1">NBRC 110675</strain>
    </source>
</reference>
<sequence>MAQVTELAGVYDADGGVRGETAYVIGHLLGRAHCSLCDITHSPVRRKPAWDRMAATLPVPVRLLHRNELDADLADAIDGEPLALVAARVDGSWSVLLDAADLDGLDGDVDRFRGLLLSRLRERRWEPAAL</sequence>